<protein>
    <recommendedName>
        <fullName evidence="2">FAD dependent oxidoreductase domain-containing protein</fullName>
    </recommendedName>
</protein>
<dbReference type="InterPro" id="IPR036188">
    <property type="entry name" value="FAD/NAD-bd_sf"/>
</dbReference>
<organism evidence="3 4">
    <name type="scientific">Actinoplanes utahensis</name>
    <dbReference type="NCBI Taxonomy" id="1869"/>
    <lineage>
        <taxon>Bacteria</taxon>
        <taxon>Bacillati</taxon>
        <taxon>Actinomycetota</taxon>
        <taxon>Actinomycetes</taxon>
        <taxon>Micromonosporales</taxon>
        <taxon>Micromonosporaceae</taxon>
        <taxon>Actinoplanes</taxon>
    </lineage>
</organism>
<proteinExistence type="predicted"/>
<name>A0A0A6XA85_ACTUT</name>
<dbReference type="PANTHER" id="PTHR13847:SF289">
    <property type="entry name" value="GLYCINE OXIDASE"/>
    <property type="match status" value="1"/>
</dbReference>
<evidence type="ECO:0000313" key="4">
    <source>
        <dbReference type="Proteomes" id="UP000054537"/>
    </source>
</evidence>
<dbReference type="Gene3D" id="3.30.9.10">
    <property type="entry name" value="D-Amino Acid Oxidase, subunit A, domain 2"/>
    <property type="match status" value="1"/>
</dbReference>
<dbReference type="SUPFAM" id="SSF51905">
    <property type="entry name" value="FAD/NAD(P)-binding domain"/>
    <property type="match status" value="1"/>
</dbReference>
<dbReference type="GO" id="GO:0016491">
    <property type="term" value="F:oxidoreductase activity"/>
    <property type="evidence" value="ECO:0007669"/>
    <property type="project" value="UniProtKB-KW"/>
</dbReference>
<gene>
    <name evidence="3" type="ORF">MB27_12940</name>
</gene>
<accession>A0A0A6XA85</accession>
<sequence length="403" mass="42624">MIVAGAGMAGLLTAVALTRRGVNVLLIEPAQVGAGQSGQSHGYLHQGYAYGPDEPRLPALLGSAARYWQGLLARIAPVTADSTIAFSDPDAVRRAERFWRASGLAVRPRATPRWLTGTSVACFGSAEPTYNVGDILRGLGAQAGSAGVEARRGAVERIDECGDGIVARVTEPDGGTAIVRARTAVLAAGAGTPGLLARSGLPAAVQLRKAFMLVLRGHLPAVSALFPEYQQHGLFLASRVGDEQATWLVSDFQSFDSGGRDSGQLAGWWARRVLQTLARLIDAATLARVDAVSGYSATKSGLLPSSGTVAHEFGIDLLDGRVVVASPSKLTLSPLAARHAVRTVTARLGLRPDDDFGWDPIVPVPRDRAPAREAWETSMTVLERPELPGVFPDIQTLSELYRR</sequence>
<dbReference type="AlphaFoldDB" id="A0A0A6XA85"/>
<dbReference type="EMBL" id="JRTT01000013">
    <property type="protein sequence ID" value="KHD77022.1"/>
    <property type="molecule type" value="Genomic_DNA"/>
</dbReference>
<keyword evidence="4" id="KW-1185">Reference proteome</keyword>
<dbReference type="Gene3D" id="3.50.50.60">
    <property type="entry name" value="FAD/NAD(P)-binding domain"/>
    <property type="match status" value="1"/>
</dbReference>
<evidence type="ECO:0000313" key="3">
    <source>
        <dbReference type="EMBL" id="KHD77022.1"/>
    </source>
</evidence>
<dbReference type="eggNOG" id="COG0665">
    <property type="taxonomic scope" value="Bacteria"/>
</dbReference>
<dbReference type="Proteomes" id="UP000054537">
    <property type="component" value="Unassembled WGS sequence"/>
</dbReference>
<keyword evidence="1" id="KW-0560">Oxidoreductase</keyword>
<dbReference type="STRING" id="1869.MB27_12940"/>
<evidence type="ECO:0000256" key="1">
    <source>
        <dbReference type="ARBA" id="ARBA00023002"/>
    </source>
</evidence>
<comment type="caution">
    <text evidence="3">The sequence shown here is derived from an EMBL/GenBank/DDBJ whole genome shotgun (WGS) entry which is preliminary data.</text>
</comment>
<dbReference type="GO" id="GO:0005737">
    <property type="term" value="C:cytoplasm"/>
    <property type="evidence" value="ECO:0007669"/>
    <property type="project" value="TreeGrafter"/>
</dbReference>
<dbReference type="PANTHER" id="PTHR13847">
    <property type="entry name" value="SARCOSINE DEHYDROGENASE-RELATED"/>
    <property type="match status" value="1"/>
</dbReference>
<evidence type="ECO:0000259" key="2">
    <source>
        <dbReference type="Pfam" id="PF01266"/>
    </source>
</evidence>
<dbReference type="InterPro" id="IPR006076">
    <property type="entry name" value="FAD-dep_OxRdtase"/>
</dbReference>
<feature type="domain" description="FAD dependent oxidoreductase" evidence="2">
    <location>
        <begin position="2"/>
        <end position="341"/>
    </location>
</feature>
<dbReference type="Pfam" id="PF01266">
    <property type="entry name" value="DAO"/>
    <property type="match status" value="1"/>
</dbReference>
<reference evidence="3 4" key="1">
    <citation type="submission" date="2014-10" db="EMBL/GenBank/DDBJ databases">
        <title>Draft genome sequence of Actinoplanes utahensis NRRL 12052.</title>
        <authorList>
            <person name="Velasco-Bucheli B."/>
            <person name="del Cerro C."/>
            <person name="Hormigo D."/>
            <person name="Garcia J.L."/>
            <person name="Acebal C."/>
            <person name="Arroyo M."/>
            <person name="de la Mata I."/>
        </authorList>
    </citation>
    <scope>NUCLEOTIDE SEQUENCE [LARGE SCALE GENOMIC DNA]</scope>
    <source>
        <strain evidence="3 4">NRRL 12052</strain>
    </source>
</reference>